<protein>
    <submittedName>
        <fullName evidence="1">DUF1934 domain-containing protein</fullName>
    </submittedName>
</protein>
<dbReference type="AlphaFoldDB" id="A0A9D1ECM6"/>
<dbReference type="Pfam" id="PF09148">
    <property type="entry name" value="DUF1934"/>
    <property type="match status" value="1"/>
</dbReference>
<dbReference type="Proteomes" id="UP000824201">
    <property type="component" value="Unassembled WGS sequence"/>
</dbReference>
<gene>
    <name evidence="1" type="ORF">IAC96_02975</name>
</gene>
<evidence type="ECO:0000313" key="2">
    <source>
        <dbReference type="Proteomes" id="UP000824201"/>
    </source>
</evidence>
<evidence type="ECO:0000313" key="1">
    <source>
        <dbReference type="EMBL" id="HIR87892.1"/>
    </source>
</evidence>
<name>A0A9D1ECM6_9FIRM</name>
<dbReference type="InterPro" id="IPR015231">
    <property type="entry name" value="DUF1934"/>
</dbReference>
<organism evidence="1 2">
    <name type="scientific">Candidatus Fimimorpha faecalis</name>
    <dbReference type="NCBI Taxonomy" id="2840824"/>
    <lineage>
        <taxon>Bacteria</taxon>
        <taxon>Bacillati</taxon>
        <taxon>Bacillota</taxon>
        <taxon>Clostridia</taxon>
        <taxon>Eubacteriales</taxon>
        <taxon>Candidatus Fimimorpha</taxon>
    </lineage>
</organism>
<reference evidence="1" key="1">
    <citation type="submission" date="2020-10" db="EMBL/GenBank/DDBJ databases">
        <authorList>
            <person name="Gilroy R."/>
        </authorList>
    </citation>
    <scope>NUCLEOTIDE SEQUENCE</scope>
    <source>
        <strain evidence="1">ChiW13-3771</strain>
    </source>
</reference>
<comment type="caution">
    <text evidence="1">The sequence shown here is derived from an EMBL/GenBank/DDBJ whole genome shotgun (WGS) entry which is preliminary data.</text>
</comment>
<accession>A0A9D1ECM6</accession>
<dbReference type="EMBL" id="DVHN01000034">
    <property type="protein sequence ID" value="HIR87892.1"/>
    <property type="molecule type" value="Genomic_DNA"/>
</dbReference>
<proteinExistence type="predicted"/>
<sequence>MTKNVLITVQGMQINLNGSDNVEVTTVGTYYYKNGKHYIYYEEILDCTEPPIKNWIKIYDQKVEVCKRGASNVQMFFETGKKSTSLYKTPFGTIEIGICAQEIEFHETEEKMKLELRYDLEMNGEYVGDSFIYMTVEAKQ</sequence>
<dbReference type="InterPro" id="IPR012674">
    <property type="entry name" value="Calycin"/>
</dbReference>
<dbReference type="SUPFAM" id="SSF50814">
    <property type="entry name" value="Lipocalins"/>
    <property type="match status" value="1"/>
</dbReference>
<reference evidence="1" key="2">
    <citation type="journal article" date="2021" name="PeerJ">
        <title>Extensive microbial diversity within the chicken gut microbiome revealed by metagenomics and culture.</title>
        <authorList>
            <person name="Gilroy R."/>
            <person name="Ravi A."/>
            <person name="Getino M."/>
            <person name="Pursley I."/>
            <person name="Horton D.L."/>
            <person name="Alikhan N.F."/>
            <person name="Baker D."/>
            <person name="Gharbi K."/>
            <person name="Hall N."/>
            <person name="Watson M."/>
            <person name="Adriaenssens E.M."/>
            <person name="Foster-Nyarko E."/>
            <person name="Jarju S."/>
            <person name="Secka A."/>
            <person name="Antonio M."/>
            <person name="Oren A."/>
            <person name="Chaudhuri R.R."/>
            <person name="La Ragione R."/>
            <person name="Hildebrand F."/>
            <person name="Pallen M.J."/>
        </authorList>
    </citation>
    <scope>NUCLEOTIDE SEQUENCE</scope>
    <source>
        <strain evidence="1">ChiW13-3771</strain>
    </source>
</reference>
<dbReference type="Gene3D" id="2.40.128.20">
    <property type="match status" value="1"/>
</dbReference>